<comment type="caution">
    <text evidence="1">The sequence shown here is derived from an EMBL/GenBank/DDBJ whole genome shotgun (WGS) entry which is preliminary data.</text>
</comment>
<evidence type="ECO:0000313" key="2">
    <source>
        <dbReference type="Proteomes" id="UP000324550"/>
    </source>
</evidence>
<proteinExistence type="predicted"/>
<dbReference type="RefSeq" id="WP_148452370.1">
    <property type="nucleotide sequence ID" value="NZ_VSFC01000005.1"/>
</dbReference>
<dbReference type="AlphaFoldDB" id="A0A5D0GL28"/>
<dbReference type="EMBL" id="VSFC01000005">
    <property type="protein sequence ID" value="TYA59674.1"/>
    <property type="molecule type" value="Genomic_DNA"/>
</dbReference>
<sequence>MKKSLFSLAILTLLFISCNKEQDPFQISKQHIGLLTDSTQVKDLKAVFDNDSVVVRLHDNEFTFNRTDIDIFDKTGKLLLTLTPKTVKDSTSTIETVKVLDSRFKTDKGLNTKSTFRDINNNYKISSIQNTLKNVVVFINDINAFITIDKKELPAELQFDMNAKIEAIQIPEKAKIKYFMIGWN</sequence>
<protein>
    <submittedName>
        <fullName evidence="1">Uncharacterized protein</fullName>
    </submittedName>
</protein>
<dbReference type="PROSITE" id="PS51257">
    <property type="entry name" value="PROKAR_LIPOPROTEIN"/>
    <property type="match status" value="1"/>
</dbReference>
<name>A0A5D0GL28_9FLAO</name>
<accession>A0A5D0GL28</accession>
<gene>
    <name evidence="1" type="ORF">FVF61_01070</name>
</gene>
<dbReference type="Proteomes" id="UP000324550">
    <property type="component" value="Unassembled WGS sequence"/>
</dbReference>
<keyword evidence="2" id="KW-1185">Reference proteome</keyword>
<organism evidence="1 2">
    <name type="scientific">Formosa maritima</name>
    <dbReference type="NCBI Taxonomy" id="2592046"/>
    <lineage>
        <taxon>Bacteria</taxon>
        <taxon>Pseudomonadati</taxon>
        <taxon>Bacteroidota</taxon>
        <taxon>Flavobacteriia</taxon>
        <taxon>Flavobacteriales</taxon>
        <taxon>Flavobacteriaceae</taxon>
        <taxon>Formosa</taxon>
    </lineage>
</organism>
<dbReference type="OrthoDB" id="1436858at2"/>
<reference evidence="1 2" key="1">
    <citation type="submission" date="2019-08" db="EMBL/GenBank/DDBJ databases">
        <title>Formosa sediminis sp. nov., isolated from marine sediment.</title>
        <authorList>
            <person name="Cao W.R."/>
        </authorList>
    </citation>
    <scope>NUCLEOTIDE SEQUENCE [LARGE SCALE GENOMIC DNA]</scope>
    <source>
        <strain evidence="1 2">1494</strain>
    </source>
</reference>
<evidence type="ECO:0000313" key="1">
    <source>
        <dbReference type="EMBL" id="TYA59674.1"/>
    </source>
</evidence>